<gene>
    <name evidence="3" type="ORF">CBP51_00060</name>
    <name evidence="4" type="ORF">CBP51_00115</name>
    <name evidence="1" type="ORF">CBP51_20405</name>
    <name evidence="2" type="ORF">CBP51_20460</name>
</gene>
<proteinExistence type="predicted"/>
<evidence type="ECO:0000313" key="4">
    <source>
        <dbReference type="EMBL" id="OZY85494.1"/>
    </source>
</evidence>
<dbReference type="EMBL" id="NHNI01000001">
    <property type="protein sequence ID" value="OZY85494.1"/>
    <property type="molecule type" value="Genomic_DNA"/>
</dbReference>
<protein>
    <submittedName>
        <fullName evidence="1">Uncharacterized protein</fullName>
    </submittedName>
</protein>
<sequence>MNIRKKPIESVRIREDRAVMLKEKAWELSIKVKDHVTESDLINYLIDTMTDRLDVTKEGKLVIRED</sequence>
<evidence type="ECO:0000313" key="5">
    <source>
        <dbReference type="Proteomes" id="UP000216101"/>
    </source>
</evidence>
<comment type="caution">
    <text evidence="1">The sequence shown here is derived from an EMBL/GenBank/DDBJ whole genome shotgun (WGS) entry which is preliminary data.</text>
</comment>
<dbReference type="EMBL" id="NHNI01000005">
    <property type="protein sequence ID" value="OZY83151.1"/>
    <property type="molecule type" value="Genomic_DNA"/>
</dbReference>
<dbReference type="Proteomes" id="UP000216101">
    <property type="component" value="Unassembled WGS sequence"/>
</dbReference>
<reference evidence="1" key="2">
    <citation type="submission" date="2017-05" db="EMBL/GenBank/DDBJ databases">
        <authorList>
            <person name="Song R."/>
            <person name="Chenine A.L."/>
            <person name="Ruprecht R.M."/>
        </authorList>
    </citation>
    <scope>NUCLEOTIDE SEQUENCE [LARGE SCALE GENOMIC DNA]</scope>
    <source>
        <strain evidence="1">PSBB022</strain>
    </source>
</reference>
<dbReference type="AlphaFoldDB" id="A0A266Q1A7"/>
<name>A0A266Q1A7_9GAMM</name>
<dbReference type="RefSeq" id="WP_094983393.1">
    <property type="nucleotide sequence ID" value="NZ_NHNI01000001.1"/>
</dbReference>
<evidence type="ECO:0000313" key="2">
    <source>
        <dbReference type="EMBL" id="OZY83162.1"/>
    </source>
</evidence>
<dbReference type="EMBL" id="NHNI01000001">
    <property type="protein sequence ID" value="OZY85483.1"/>
    <property type="molecule type" value="Genomic_DNA"/>
</dbReference>
<evidence type="ECO:0000313" key="3">
    <source>
        <dbReference type="EMBL" id="OZY85483.1"/>
    </source>
</evidence>
<accession>A0A266Q1A7</accession>
<keyword evidence="5" id="KW-1185">Reference proteome</keyword>
<reference evidence="5" key="1">
    <citation type="submission" date="2017-05" db="EMBL/GenBank/DDBJ databases">
        <authorList>
            <person name="Barney B.M."/>
        </authorList>
    </citation>
    <scope>NUCLEOTIDE SEQUENCE [LARGE SCALE GENOMIC DNA]</scope>
    <source>
        <strain evidence="5">PSBB022</strain>
    </source>
</reference>
<organism evidence="1 5">
    <name type="scientific">Cellvibrio mixtus</name>
    <dbReference type="NCBI Taxonomy" id="39650"/>
    <lineage>
        <taxon>Bacteria</taxon>
        <taxon>Pseudomonadati</taxon>
        <taxon>Pseudomonadota</taxon>
        <taxon>Gammaproteobacteria</taxon>
        <taxon>Cellvibrionales</taxon>
        <taxon>Cellvibrionaceae</taxon>
        <taxon>Cellvibrio</taxon>
    </lineage>
</organism>
<dbReference type="EMBL" id="NHNI01000005">
    <property type="protein sequence ID" value="OZY83162.1"/>
    <property type="molecule type" value="Genomic_DNA"/>
</dbReference>
<evidence type="ECO:0000313" key="1">
    <source>
        <dbReference type="EMBL" id="OZY83151.1"/>
    </source>
</evidence>